<dbReference type="InterPro" id="IPR051055">
    <property type="entry name" value="PIF1_helicase"/>
</dbReference>
<feature type="domain" description="AAA+ ATPase" evidence="1">
    <location>
        <begin position="21"/>
        <end position="300"/>
    </location>
</feature>
<dbReference type="Pfam" id="PF05970">
    <property type="entry name" value="PIF1"/>
    <property type="match status" value="1"/>
</dbReference>
<dbReference type="EMBL" id="PQNY01000001">
    <property type="protein sequence ID" value="POS03001.1"/>
    <property type="molecule type" value="Genomic_DNA"/>
</dbReference>
<evidence type="ECO:0000259" key="1">
    <source>
        <dbReference type="SMART" id="SM00382"/>
    </source>
</evidence>
<dbReference type="Proteomes" id="UP000237056">
    <property type="component" value="Unassembled WGS sequence"/>
</dbReference>
<dbReference type="Gene3D" id="1.10.10.1390">
    <property type="entry name" value="ATP-dependent DNA helicase RecQ"/>
    <property type="match status" value="1"/>
</dbReference>
<dbReference type="InterPro" id="IPR010285">
    <property type="entry name" value="DNA_helicase_pif1-like_DEAD"/>
</dbReference>
<dbReference type="Pfam" id="PF14493">
    <property type="entry name" value="HTH_40"/>
    <property type="match status" value="1"/>
</dbReference>
<keyword evidence="3" id="KW-1185">Reference proteome</keyword>
<dbReference type="PANTHER" id="PTHR47642:SF7">
    <property type="entry name" value="ATP-DEPENDENT DNA HELICASE PIF1"/>
    <property type="match status" value="1"/>
</dbReference>
<dbReference type="FunFam" id="3.40.50.300:FF:001498">
    <property type="entry name" value="ATP-dependent DNA helicase"/>
    <property type="match status" value="1"/>
</dbReference>
<sequence>MRHVEPLSVEAEYVLKFINQTQQHVFLTGKAGTGKTTLLHQITASTHKNFAVVAPTGIAALHAKGVTIHSFFQLPFGTFLPIHEWPPYSTDTKLETKITLAKHFKMNATKKAVIQQLQLLIIDEVSMLRPDLLDAIEFMLQSVRKNKKSFGGVQVLFIGDLLQLPPVIKDSEWQVLQKYYAGKYFFNAQSIHNKLIYIELEKIFRQKDAFFIDLLNRFRNNTIVQQDIDYLNKYVNHSFSIDKNAGYIILTTHNYKADKINQESLEIIKEKPQSYKAEIVGDFPDKIFPVDENIVLKKGAQVMFIKNDTNAEKRYYNGKIGVVAKLSQNEIFVYFEDDQTTIEVEKYEWQNIKYTLNPTTKEIEEETLGTFVQYPLKLAWAITVHKSQGLTFDKAALDVSQVFQPGQLYVAFSRLRSLEGLILLSNLQVQGFATDNDVISFSNQKIPPQSIESTLIQQTNTYILDFLLECFSWKELEQHYRNIRFASDEASVKLKQKIDEFVTNQENAIKETVLASENFQKQLKNLFFKNEKQEYINSRIEAAYLYFYPIFLKMYEEIVYQLVELQNTKKAKTWFTMFLELEYELSNRLSYLIRAKKMMHLLHTNQELNKKSLHAKELIAIKENANQKAKERYKDTHKTLVDFDEFPERYHKTKKPKEPKKSTLEETLELWKQKKSIVEIAQHRKYSVQTIYSHIAKLIAESKIAIQEVLPQDRIDELENLFTNYNGESLTELKEKASNDVTWDELKLYKATLTN</sequence>
<dbReference type="SUPFAM" id="SSF52540">
    <property type="entry name" value="P-loop containing nucleoside triphosphate hydrolases"/>
    <property type="match status" value="2"/>
</dbReference>
<dbReference type="GO" id="GO:0000723">
    <property type="term" value="P:telomere maintenance"/>
    <property type="evidence" value="ECO:0007669"/>
    <property type="project" value="InterPro"/>
</dbReference>
<dbReference type="CDD" id="cd18809">
    <property type="entry name" value="SF1_C_RecD"/>
    <property type="match status" value="1"/>
</dbReference>
<dbReference type="InterPro" id="IPR029491">
    <property type="entry name" value="Helicase_HTH"/>
</dbReference>
<evidence type="ECO:0000313" key="3">
    <source>
        <dbReference type="Proteomes" id="UP000237056"/>
    </source>
</evidence>
<evidence type="ECO:0000313" key="2">
    <source>
        <dbReference type="EMBL" id="POS03001.1"/>
    </source>
</evidence>
<reference evidence="2 3" key="1">
    <citation type="submission" date="2018-01" db="EMBL/GenBank/DDBJ databases">
        <title>Genomic Encyclopedia of Type Strains, Phase I: the one thousand microbial genomes (KMG-I) project.</title>
        <authorList>
            <person name="Goeker M."/>
        </authorList>
    </citation>
    <scope>NUCLEOTIDE SEQUENCE [LARGE SCALE GENOMIC DNA]</scope>
    <source>
        <strain evidence="2 3">DSM 17960</strain>
    </source>
</reference>
<gene>
    <name evidence="2" type="ORF">Q361_10199</name>
</gene>
<dbReference type="Gene3D" id="2.30.30.940">
    <property type="match status" value="1"/>
</dbReference>
<proteinExistence type="predicted"/>
<organism evidence="2 3">
    <name type="scientific">Flavobacterium croceum DSM 17960</name>
    <dbReference type="NCBI Taxonomy" id="1121886"/>
    <lineage>
        <taxon>Bacteria</taxon>
        <taxon>Pseudomonadati</taxon>
        <taxon>Bacteroidota</taxon>
        <taxon>Flavobacteriia</taxon>
        <taxon>Flavobacteriales</taxon>
        <taxon>Flavobacteriaceae</taxon>
        <taxon>Flavobacterium</taxon>
    </lineage>
</organism>
<dbReference type="GO" id="GO:0003678">
    <property type="term" value="F:DNA helicase activity"/>
    <property type="evidence" value="ECO:0007669"/>
    <property type="project" value="InterPro"/>
</dbReference>
<dbReference type="GO" id="GO:0006281">
    <property type="term" value="P:DNA repair"/>
    <property type="evidence" value="ECO:0007669"/>
    <property type="project" value="InterPro"/>
</dbReference>
<dbReference type="Gene3D" id="3.40.50.300">
    <property type="entry name" value="P-loop containing nucleotide triphosphate hydrolases"/>
    <property type="match status" value="1"/>
</dbReference>
<name>A0A2S4NBD2_9FLAO</name>
<dbReference type="InterPro" id="IPR003593">
    <property type="entry name" value="AAA+_ATPase"/>
</dbReference>
<comment type="caution">
    <text evidence="2">The sequence shown here is derived from an EMBL/GenBank/DDBJ whole genome shotgun (WGS) entry which is preliminary data.</text>
</comment>
<dbReference type="PANTHER" id="PTHR47642">
    <property type="entry name" value="ATP-DEPENDENT DNA HELICASE"/>
    <property type="match status" value="1"/>
</dbReference>
<accession>A0A2S4NBD2</accession>
<dbReference type="AlphaFoldDB" id="A0A2S4NBD2"/>
<protein>
    <submittedName>
        <fullName evidence="2">Helix-turn-helix protein</fullName>
    </submittedName>
</protein>
<dbReference type="SMART" id="SM00382">
    <property type="entry name" value="AAA"/>
    <property type="match status" value="1"/>
</dbReference>
<dbReference type="InterPro" id="IPR027417">
    <property type="entry name" value="P-loop_NTPase"/>
</dbReference>